<dbReference type="EMBL" id="JAANYQ010000005">
    <property type="protein sequence ID" value="KAF4124122.1"/>
    <property type="molecule type" value="Genomic_DNA"/>
</dbReference>
<dbReference type="GeneID" id="55972063"/>
<keyword evidence="2" id="KW-0472">Membrane</keyword>
<comment type="caution">
    <text evidence="3">The sequence shown here is derived from an EMBL/GenBank/DDBJ whole genome shotgun (WGS) entry which is preliminary data.</text>
</comment>
<evidence type="ECO:0000256" key="2">
    <source>
        <dbReference type="SAM" id="Phobius"/>
    </source>
</evidence>
<reference evidence="3" key="1">
    <citation type="submission" date="2020-03" db="EMBL/GenBank/DDBJ databases">
        <title>Site-based positive gene gene selection in Geosmithia morbida across the United States reveals a broad range of putative effectors and factors for local host and environmental adapation.</title>
        <authorList>
            <person name="Onufrak A."/>
            <person name="Murdoch R.W."/>
            <person name="Gazis R."/>
            <person name="Huff M."/>
            <person name="Staton M."/>
            <person name="Klingeman W."/>
            <person name="Hadziabdic D."/>
        </authorList>
    </citation>
    <scope>NUCLEOTIDE SEQUENCE</scope>
    <source>
        <strain evidence="3">1262</strain>
    </source>
</reference>
<dbReference type="Proteomes" id="UP000749293">
    <property type="component" value="Unassembled WGS sequence"/>
</dbReference>
<organism evidence="3 4">
    <name type="scientific">Geosmithia morbida</name>
    <dbReference type="NCBI Taxonomy" id="1094350"/>
    <lineage>
        <taxon>Eukaryota</taxon>
        <taxon>Fungi</taxon>
        <taxon>Dikarya</taxon>
        <taxon>Ascomycota</taxon>
        <taxon>Pezizomycotina</taxon>
        <taxon>Sordariomycetes</taxon>
        <taxon>Hypocreomycetidae</taxon>
        <taxon>Hypocreales</taxon>
        <taxon>Bionectriaceae</taxon>
        <taxon>Geosmithia</taxon>
    </lineage>
</organism>
<keyword evidence="2" id="KW-1133">Transmembrane helix</keyword>
<feature type="region of interest" description="Disordered" evidence="1">
    <location>
        <begin position="231"/>
        <end position="277"/>
    </location>
</feature>
<feature type="compositionally biased region" description="Polar residues" evidence="1">
    <location>
        <begin position="163"/>
        <end position="194"/>
    </location>
</feature>
<keyword evidence="4" id="KW-1185">Reference proteome</keyword>
<dbReference type="OrthoDB" id="5236168at2759"/>
<dbReference type="AlphaFoldDB" id="A0A9P4YX34"/>
<keyword evidence="2" id="KW-0812">Transmembrane</keyword>
<feature type="transmembrane region" description="Helical" evidence="2">
    <location>
        <begin position="20"/>
        <end position="39"/>
    </location>
</feature>
<evidence type="ECO:0000313" key="4">
    <source>
        <dbReference type="Proteomes" id="UP000749293"/>
    </source>
</evidence>
<evidence type="ECO:0000256" key="1">
    <source>
        <dbReference type="SAM" id="MobiDB-lite"/>
    </source>
</evidence>
<name>A0A9P4YX34_9HYPO</name>
<evidence type="ECO:0000313" key="3">
    <source>
        <dbReference type="EMBL" id="KAF4124122.1"/>
    </source>
</evidence>
<dbReference type="RefSeq" id="XP_035322774.1">
    <property type="nucleotide sequence ID" value="XM_035467808.1"/>
</dbReference>
<gene>
    <name evidence="3" type="ORF">GMORB2_5838</name>
</gene>
<accession>A0A9P4YX34</accession>
<feature type="region of interest" description="Disordered" evidence="1">
    <location>
        <begin position="144"/>
        <end position="219"/>
    </location>
</feature>
<feature type="compositionally biased region" description="Polar residues" evidence="1">
    <location>
        <begin position="201"/>
        <end position="211"/>
    </location>
</feature>
<proteinExistence type="predicted"/>
<protein>
    <submittedName>
        <fullName evidence="3">Uncharacterized protein</fullName>
    </submittedName>
</protein>
<sequence>MSPEPRCFGWHCLTVAEKFGIIFSAAVVIIVLSISWMCYMGRAASSHRVQFSVSLPGGRRMRRNPRLPPNMVAGQLPVAYKQPGYPLRILYQPVLYSNIDSIDALRTYPQETLPGPYDHNIHMIAGAGMSGPYYGPEAPPLGIHEGPGLLPPPLSSHPVNYPRAQTQEGPQSTWRNRSVGTFNMPTGRASTIASNDERQRSTTPHTGSPPQSRDERAPVASAVTRYGGIRLVPSCEPEQQQQQQSPTRIRNEDDDTPSIKSGAATVHSDDYDLPGESHLTSVDGISLQFRSRYRSRRWEQDAPQPNQIGAMVVVPTASSISEESALRGGAMNGVHIPLGRLPDVSDDGDKLFQAFESGPFCRETMRADWERRYVTRQAEYDTGVTLRSNGRC</sequence>